<accession>A0ACC1J3Q5</accession>
<gene>
    <name evidence="1" type="primary">DRS2_1</name>
    <name evidence="1" type="ORF">FBU59_005140</name>
</gene>
<name>A0ACC1J3Q5_9FUNG</name>
<feature type="non-terminal residue" evidence="1">
    <location>
        <position position="1"/>
    </location>
</feature>
<proteinExistence type="predicted"/>
<dbReference type="EMBL" id="JANBPW010003971">
    <property type="protein sequence ID" value="KAJ1936184.1"/>
    <property type="molecule type" value="Genomic_DNA"/>
</dbReference>
<comment type="caution">
    <text evidence="1">The sequence shown here is derived from an EMBL/GenBank/DDBJ whole genome shotgun (WGS) entry which is preliminary data.</text>
</comment>
<evidence type="ECO:0000313" key="1">
    <source>
        <dbReference type="EMBL" id="KAJ1936184.1"/>
    </source>
</evidence>
<organism evidence="1 2">
    <name type="scientific">Linderina macrospora</name>
    <dbReference type="NCBI Taxonomy" id="4868"/>
    <lineage>
        <taxon>Eukaryota</taxon>
        <taxon>Fungi</taxon>
        <taxon>Fungi incertae sedis</taxon>
        <taxon>Zoopagomycota</taxon>
        <taxon>Kickxellomycotina</taxon>
        <taxon>Kickxellomycetes</taxon>
        <taxon>Kickxellales</taxon>
        <taxon>Kickxellaceae</taxon>
        <taxon>Linderina</taxon>
    </lineage>
</organism>
<sequence length="365" mass="42376">ALVVKLVKRKKKAILLAIGDGANDVSMIQAAHVGVGISGQEGLQAARSADFAIAQFRYLRKLLLVHGAWSYHRLSKMILFSFYKNITLYITQFWYALFNVFSGQTVYESWSITFYTVFFTVMPPFAIGVFDQFLNARSLDRYPEMYRMGQQRVFFNARSFWGWTVNAFYHSVILFFLGTALLFPDNEHSGVVGGHWVYGVIIYTAVLITVLLKAALITNLWTKWTVVAIPGSLILWLGFLPLYAWAAPKLRTSTEFQGIVPHVYGNPMFWFTITLLPVLCMMRDYGWKYLKRMYYTRGYHVVQEIQKFNIPDYRPRMERFKKAVHKVRLLQRLRRTRGYAFSQNEGGQEKIIRAYDTTIQKPSGY</sequence>
<reference evidence="1" key="1">
    <citation type="submission" date="2022-07" db="EMBL/GenBank/DDBJ databases">
        <title>Phylogenomic reconstructions and comparative analyses of Kickxellomycotina fungi.</title>
        <authorList>
            <person name="Reynolds N.K."/>
            <person name="Stajich J.E."/>
            <person name="Barry K."/>
            <person name="Grigoriev I.V."/>
            <person name="Crous P."/>
            <person name="Smith M.E."/>
        </authorList>
    </citation>
    <scope>NUCLEOTIDE SEQUENCE</scope>
    <source>
        <strain evidence="1">NRRL 5244</strain>
    </source>
</reference>
<dbReference type="Proteomes" id="UP001150603">
    <property type="component" value="Unassembled WGS sequence"/>
</dbReference>
<evidence type="ECO:0000313" key="2">
    <source>
        <dbReference type="Proteomes" id="UP001150603"/>
    </source>
</evidence>
<protein>
    <submittedName>
        <fullName evidence="1">Aminophospholipid translocase</fullName>
    </submittedName>
</protein>
<keyword evidence="2" id="KW-1185">Reference proteome</keyword>